<dbReference type="SUPFAM" id="SSF52833">
    <property type="entry name" value="Thioredoxin-like"/>
    <property type="match status" value="2"/>
</dbReference>
<accession>A0A8H8DCD7</accession>
<dbReference type="Proteomes" id="UP000669133">
    <property type="component" value="Unassembled WGS sequence"/>
</dbReference>
<sequence>MQARLFEALILKTNARVNKKLSMLFGIRHYPTLKLLHYPSKEILDYEEGRDLHSLIDYIESKTLLKPKYENFQSEVKNIYDPKELLQGDRDKVVIFIMSYMAEWKDYHYPAHDIQRIAYSHQDIDFYVYHGDDSEHSELLPQFGISNFPSLVYIKEGKFKSFNTDSAYQSSVHFDGSKIENFIDSIDLDKSWWRPIEPVKEVPITNDSHFDEGYEESDDDIDHIEL</sequence>
<dbReference type="AlphaFoldDB" id="A0A8H8DCD7"/>
<keyword evidence="3" id="KW-1185">Reference proteome</keyword>
<dbReference type="OrthoDB" id="10264505at2759"/>
<comment type="caution">
    <text evidence="2">The sequence shown here is derived from an EMBL/GenBank/DDBJ whole genome shotgun (WGS) entry which is preliminary data.</text>
</comment>
<feature type="region of interest" description="Disordered" evidence="1">
    <location>
        <begin position="205"/>
        <end position="226"/>
    </location>
</feature>
<evidence type="ECO:0000256" key="1">
    <source>
        <dbReference type="SAM" id="MobiDB-lite"/>
    </source>
</evidence>
<dbReference type="EMBL" id="JAEOAQ010000004">
    <property type="protein sequence ID" value="KAG5418701.1"/>
    <property type="molecule type" value="Genomic_DNA"/>
</dbReference>
<evidence type="ECO:0000313" key="3">
    <source>
        <dbReference type="Proteomes" id="UP000669133"/>
    </source>
</evidence>
<dbReference type="CDD" id="cd02961">
    <property type="entry name" value="PDI_a_family"/>
    <property type="match status" value="1"/>
</dbReference>
<dbReference type="RefSeq" id="XP_067547817.1">
    <property type="nucleotide sequence ID" value="XM_067692382.1"/>
</dbReference>
<organism evidence="2 3">
    <name type="scientific">Candida metapsilosis</name>
    <dbReference type="NCBI Taxonomy" id="273372"/>
    <lineage>
        <taxon>Eukaryota</taxon>
        <taxon>Fungi</taxon>
        <taxon>Dikarya</taxon>
        <taxon>Ascomycota</taxon>
        <taxon>Saccharomycotina</taxon>
        <taxon>Pichiomycetes</taxon>
        <taxon>Debaryomycetaceae</taxon>
        <taxon>Candida/Lodderomyces clade</taxon>
        <taxon>Candida</taxon>
    </lineage>
</organism>
<proteinExistence type="predicted"/>
<gene>
    <name evidence="2" type="ORF">I9W82_003419</name>
</gene>
<dbReference type="Gene3D" id="3.40.30.10">
    <property type="entry name" value="Glutaredoxin"/>
    <property type="match status" value="1"/>
</dbReference>
<protein>
    <submittedName>
        <fullName evidence="2">ERP44</fullName>
    </submittedName>
</protein>
<name>A0A8H8DCD7_9ASCO</name>
<evidence type="ECO:0000313" key="2">
    <source>
        <dbReference type="EMBL" id="KAG5418701.1"/>
    </source>
</evidence>
<dbReference type="InterPro" id="IPR036249">
    <property type="entry name" value="Thioredoxin-like_sf"/>
</dbReference>
<feature type="compositionally biased region" description="Acidic residues" evidence="1">
    <location>
        <begin position="213"/>
        <end position="226"/>
    </location>
</feature>
<dbReference type="GeneID" id="93652048"/>
<reference evidence="2 3" key="1">
    <citation type="submission" date="2020-12" db="EMBL/GenBank/DDBJ databases">
        <title>Effect of drift, selection, and recombination on the evolution of hybrid genomes in Candida yeast pathogens.</title>
        <authorList>
            <person name="Mixao V."/>
            <person name="Ksiezopolska E."/>
            <person name="Saus E."/>
            <person name="Boekhout T."/>
            <person name="Gacser A."/>
            <person name="Gabaldon T."/>
        </authorList>
    </citation>
    <scope>NUCLEOTIDE SEQUENCE [LARGE SCALE GENOMIC DNA]</scope>
    <source>
        <strain evidence="2 3">BP57</strain>
    </source>
</reference>